<proteinExistence type="predicted"/>
<evidence type="ECO:0000256" key="4">
    <source>
        <dbReference type="ARBA" id="ARBA00023136"/>
    </source>
</evidence>
<comment type="caution">
    <text evidence="6">The sequence shown here is derived from an EMBL/GenBank/DDBJ whole genome shotgun (WGS) entry which is preliminary data.</text>
</comment>
<sequence length="440" mass="48480">MKVSFFSRRAAKNAGWLVAGRILHMALAFLVNLLTARYLGPSNYGLVNYAALYTAFFTSFATLGLSSLLLKDFMDDPEGAGTTVGTAIAMRLLSSTLSAVTILAIVAVVDRGERLTMTVVALYSMSLIFQAFDTIQYWFQSRLESKYATIATSVGYIIVSFYKVLLLVLGKDVRWFAISNTIDYAVAAIVFLGLYKWRGGPRLHISPAKGRALLRQSGSFILCGLMVSVYNCTDRFMLKHLLDEASVGYYATATSLATVWTFVLSAIIDSITPGIMQAHRTDRAQFVRHNRQLYALVFYLSVAVSAVITLLARPAVSLLYGEAYLPAVMPMQVITWYTAFSYLGVARGAWVVCEGKQKYLTPLYIGSALVNVALNFLLIPCWGATGAAVASLLTQISTTFVFPLLLRPLRPNGLLMCQAILLRDVFPKRKKTDNSQRKAC</sequence>
<keyword evidence="7" id="KW-1185">Reference proteome</keyword>
<dbReference type="InterPro" id="IPR002797">
    <property type="entry name" value="Polysacc_synth"/>
</dbReference>
<name>A0ABV1G6S7_9FIRM</name>
<evidence type="ECO:0000313" key="7">
    <source>
        <dbReference type="Proteomes" id="UP001491552"/>
    </source>
</evidence>
<feature type="transmembrane region" description="Helical" evidence="5">
    <location>
        <begin position="333"/>
        <end position="352"/>
    </location>
</feature>
<dbReference type="Proteomes" id="UP001491552">
    <property type="component" value="Unassembled WGS sequence"/>
</dbReference>
<dbReference type="RefSeq" id="WP_349135830.1">
    <property type="nucleotide sequence ID" value="NZ_JBBMFF010000214.1"/>
</dbReference>
<feature type="transmembrane region" description="Helical" evidence="5">
    <location>
        <begin position="115"/>
        <end position="135"/>
    </location>
</feature>
<feature type="transmembrane region" description="Helical" evidence="5">
    <location>
        <begin position="249"/>
        <end position="272"/>
    </location>
</feature>
<organism evidence="6 7">
    <name type="scientific">Faecousia intestinalis</name>
    <dbReference type="NCBI Taxonomy" id="3133167"/>
    <lineage>
        <taxon>Bacteria</taxon>
        <taxon>Bacillati</taxon>
        <taxon>Bacillota</taxon>
        <taxon>Clostridia</taxon>
        <taxon>Eubacteriales</taxon>
        <taxon>Oscillospiraceae</taxon>
        <taxon>Faecousia</taxon>
    </lineage>
</organism>
<feature type="transmembrane region" description="Helical" evidence="5">
    <location>
        <begin position="21"/>
        <end position="40"/>
    </location>
</feature>
<evidence type="ECO:0000256" key="2">
    <source>
        <dbReference type="ARBA" id="ARBA00022692"/>
    </source>
</evidence>
<evidence type="ECO:0000256" key="3">
    <source>
        <dbReference type="ARBA" id="ARBA00022989"/>
    </source>
</evidence>
<evidence type="ECO:0000313" key="6">
    <source>
        <dbReference type="EMBL" id="MEQ2511122.1"/>
    </source>
</evidence>
<evidence type="ECO:0000256" key="1">
    <source>
        <dbReference type="ARBA" id="ARBA00004141"/>
    </source>
</evidence>
<feature type="transmembrane region" description="Helical" evidence="5">
    <location>
        <begin position="175"/>
        <end position="197"/>
    </location>
</feature>
<dbReference type="EMBL" id="JBBMFF010000214">
    <property type="protein sequence ID" value="MEQ2511122.1"/>
    <property type="molecule type" value="Genomic_DNA"/>
</dbReference>
<evidence type="ECO:0000256" key="5">
    <source>
        <dbReference type="SAM" id="Phobius"/>
    </source>
</evidence>
<reference evidence="6 7" key="1">
    <citation type="submission" date="2024-03" db="EMBL/GenBank/DDBJ databases">
        <title>Human intestinal bacterial collection.</title>
        <authorList>
            <person name="Pauvert C."/>
            <person name="Hitch T.C.A."/>
            <person name="Clavel T."/>
        </authorList>
    </citation>
    <scope>NUCLEOTIDE SEQUENCE [LARGE SCALE GENOMIC DNA]</scope>
    <source>
        <strain evidence="6 7">CLA-AA-H192</strain>
    </source>
</reference>
<keyword evidence="3 5" id="KW-1133">Transmembrane helix</keyword>
<feature type="transmembrane region" description="Helical" evidence="5">
    <location>
        <begin position="147"/>
        <end position="169"/>
    </location>
</feature>
<dbReference type="InterPro" id="IPR052556">
    <property type="entry name" value="PolySynth_Transporter"/>
</dbReference>
<feature type="transmembrane region" description="Helical" evidence="5">
    <location>
        <begin position="46"/>
        <end position="70"/>
    </location>
</feature>
<dbReference type="PANTHER" id="PTHR43424">
    <property type="entry name" value="LOCUS PUTATIVE PROTEIN 1-RELATED"/>
    <property type="match status" value="1"/>
</dbReference>
<keyword evidence="4 5" id="KW-0472">Membrane</keyword>
<feature type="transmembrane region" description="Helical" evidence="5">
    <location>
        <begin position="91"/>
        <end position="109"/>
    </location>
</feature>
<dbReference type="CDD" id="cd13128">
    <property type="entry name" value="MATE_Wzx_like"/>
    <property type="match status" value="1"/>
</dbReference>
<dbReference type="Pfam" id="PF01943">
    <property type="entry name" value="Polysacc_synt"/>
    <property type="match status" value="1"/>
</dbReference>
<gene>
    <name evidence="6" type="ORF">WMO66_07675</name>
</gene>
<feature type="transmembrane region" description="Helical" evidence="5">
    <location>
        <begin position="359"/>
        <end position="379"/>
    </location>
</feature>
<protein>
    <submittedName>
        <fullName evidence="6">Flippase</fullName>
    </submittedName>
</protein>
<feature type="transmembrane region" description="Helical" evidence="5">
    <location>
        <begin position="385"/>
        <end position="406"/>
    </location>
</feature>
<accession>A0ABV1G6S7</accession>
<comment type="subcellular location">
    <subcellularLocation>
        <location evidence="1">Membrane</location>
        <topology evidence="1">Multi-pass membrane protein</topology>
    </subcellularLocation>
</comment>
<feature type="transmembrane region" description="Helical" evidence="5">
    <location>
        <begin position="293"/>
        <end position="313"/>
    </location>
</feature>
<keyword evidence="2 5" id="KW-0812">Transmembrane</keyword>
<dbReference type="PANTHER" id="PTHR43424:SF1">
    <property type="entry name" value="LOCUS PUTATIVE PROTEIN 1-RELATED"/>
    <property type="match status" value="1"/>
</dbReference>